<evidence type="ECO:0000313" key="2">
    <source>
        <dbReference type="Proteomes" id="UP000279968"/>
    </source>
</evidence>
<protein>
    <submittedName>
        <fullName evidence="1">Uncharacterized protein</fullName>
    </submittedName>
</protein>
<dbReference type="EMBL" id="RBAN01000002">
    <property type="protein sequence ID" value="RKN55729.1"/>
    <property type="molecule type" value="Genomic_DNA"/>
</dbReference>
<accession>A0A3B0A5Q8</accession>
<gene>
    <name evidence="1" type="ORF">D7193_14045</name>
</gene>
<name>A0A3B0A5Q8_9ACTN</name>
<organism evidence="1 2">
    <name type="scientific">Micromonospora costi</name>
    <dbReference type="NCBI Taxonomy" id="1530042"/>
    <lineage>
        <taxon>Bacteria</taxon>
        <taxon>Bacillati</taxon>
        <taxon>Actinomycetota</taxon>
        <taxon>Actinomycetes</taxon>
        <taxon>Micromonosporales</taxon>
        <taxon>Micromonosporaceae</taxon>
        <taxon>Micromonospora</taxon>
    </lineage>
</organism>
<dbReference type="Proteomes" id="UP000279968">
    <property type="component" value="Unassembled WGS sequence"/>
</dbReference>
<proteinExistence type="predicted"/>
<reference evidence="1 2" key="1">
    <citation type="journal article" date="2015" name="Int. J. Syst. Evol. Microbiol.">
        <title>Micromonospora costi sp. nov., isolated from a leaf of Costus speciosus.</title>
        <authorList>
            <person name="Thawai C."/>
        </authorList>
    </citation>
    <scope>NUCLEOTIDE SEQUENCE [LARGE SCALE GENOMIC DNA]</scope>
    <source>
        <strain evidence="1 2">CS1-12</strain>
    </source>
</reference>
<keyword evidence="2" id="KW-1185">Reference proteome</keyword>
<evidence type="ECO:0000313" key="1">
    <source>
        <dbReference type="EMBL" id="RKN55729.1"/>
    </source>
</evidence>
<comment type="caution">
    <text evidence="1">The sequence shown here is derived from an EMBL/GenBank/DDBJ whole genome shotgun (WGS) entry which is preliminary data.</text>
</comment>
<dbReference type="AlphaFoldDB" id="A0A3B0A5Q8"/>
<sequence>MLQPEGDTPRPAALGNPPNTRLTCPDVLFRVVGDGVLVGVGRRRRRCPGPVPAGWAAPAVSGPVPGLVGVGGVRARAGPGRVDGVGGVPRWSGRVGGAGGVSGRVLAVAMVWSCPGPVPVPLVWTASRGAGGSPA</sequence>